<keyword evidence="6" id="KW-0804">Transcription</keyword>
<accession>A0ABP3Y2G9</accession>
<organism evidence="13 14">
    <name type="scientific">Wandonia haliotis</name>
    <dbReference type="NCBI Taxonomy" id="574963"/>
    <lineage>
        <taxon>Bacteria</taxon>
        <taxon>Pseudomonadati</taxon>
        <taxon>Bacteroidota</taxon>
        <taxon>Flavobacteriia</taxon>
        <taxon>Flavobacteriales</taxon>
        <taxon>Crocinitomicaceae</taxon>
        <taxon>Wandonia</taxon>
    </lineage>
</organism>
<dbReference type="PROSITE" id="PS50005">
    <property type="entry name" value="TPR"/>
    <property type="match status" value="2"/>
</dbReference>
<dbReference type="SMART" id="SM00448">
    <property type="entry name" value="REC"/>
    <property type="match status" value="1"/>
</dbReference>
<reference evidence="14" key="1">
    <citation type="journal article" date="2019" name="Int. J. Syst. Evol. Microbiol.">
        <title>The Global Catalogue of Microorganisms (GCM) 10K type strain sequencing project: providing services to taxonomists for standard genome sequencing and annotation.</title>
        <authorList>
            <consortium name="The Broad Institute Genomics Platform"/>
            <consortium name="The Broad Institute Genome Sequencing Center for Infectious Disease"/>
            <person name="Wu L."/>
            <person name="Ma J."/>
        </authorList>
    </citation>
    <scope>NUCLEOTIDE SEQUENCE [LARGE SCALE GENOMIC DNA]</scope>
    <source>
        <strain evidence="14">JCM 16083</strain>
    </source>
</reference>
<dbReference type="EMBL" id="BAAAFH010000007">
    <property type="protein sequence ID" value="GAA0874953.1"/>
    <property type="molecule type" value="Genomic_DNA"/>
</dbReference>
<evidence type="ECO:0000256" key="6">
    <source>
        <dbReference type="ARBA" id="ARBA00023163"/>
    </source>
</evidence>
<dbReference type="SUPFAM" id="SSF55874">
    <property type="entry name" value="ATPase domain of HSP90 chaperone/DNA topoisomerase II/histidine kinase"/>
    <property type="match status" value="1"/>
</dbReference>
<dbReference type="Pfam" id="PF00512">
    <property type="entry name" value="HisKA"/>
    <property type="match status" value="1"/>
</dbReference>
<dbReference type="SMART" id="SM00388">
    <property type="entry name" value="HisKA"/>
    <property type="match status" value="1"/>
</dbReference>
<dbReference type="InterPro" id="IPR036890">
    <property type="entry name" value="HATPase_C_sf"/>
</dbReference>
<feature type="repeat" description="TPR" evidence="8">
    <location>
        <begin position="140"/>
        <end position="173"/>
    </location>
</feature>
<dbReference type="PROSITE" id="PS00041">
    <property type="entry name" value="HTH_ARAC_FAMILY_1"/>
    <property type="match status" value="1"/>
</dbReference>
<feature type="modified residue" description="4-aspartylphosphate" evidence="7">
    <location>
        <position position="752"/>
    </location>
</feature>
<dbReference type="PRINTS" id="PR00344">
    <property type="entry name" value="BCTRLSENSOR"/>
</dbReference>
<evidence type="ECO:0000256" key="3">
    <source>
        <dbReference type="ARBA" id="ARBA00022553"/>
    </source>
</evidence>
<dbReference type="Gene3D" id="1.10.10.60">
    <property type="entry name" value="Homeodomain-like"/>
    <property type="match status" value="1"/>
</dbReference>
<dbReference type="Pfam" id="PF02518">
    <property type="entry name" value="HATPase_c"/>
    <property type="match status" value="1"/>
</dbReference>
<dbReference type="SMART" id="SM00342">
    <property type="entry name" value="HTH_ARAC"/>
    <property type="match status" value="1"/>
</dbReference>
<dbReference type="InterPro" id="IPR009057">
    <property type="entry name" value="Homeodomain-like_sf"/>
</dbReference>
<dbReference type="InterPro" id="IPR005467">
    <property type="entry name" value="His_kinase_dom"/>
</dbReference>
<dbReference type="Proteomes" id="UP001501126">
    <property type="component" value="Unassembled WGS sequence"/>
</dbReference>
<feature type="chain" id="PRO_5045627487" description="histidine kinase" evidence="9">
    <location>
        <begin position="22"/>
        <end position="947"/>
    </location>
</feature>
<dbReference type="SUPFAM" id="SSF47384">
    <property type="entry name" value="Homodimeric domain of signal transducing histidine kinase"/>
    <property type="match status" value="1"/>
</dbReference>
<sequence>MIRKASFLLFLILIQISLAKADTIDSLINKAFLQLATAPDSAFQSIESFRNQIQSYDQHDQKKFYQKAASFYSQIGAFDREADHLQNEILLHSDSPDSAFQTMVFLGMAYLNSGRTDLARNCFRWSEKYFFATSDLEKIVSAYSGLASVYTVSGRSIDAIDYYFKAIQLLEQTENYLTLAKTYSNLSILYVSLGEKQKALDVRKKAYNFAVLSGDPEEIHFEELNLGGSYNSLDQADSALFYLKKSEVYFEEHFNAQILNAIYNEIGSSYSKTGKNDEAEEYYLKSIQLLKTGGFDFALPGTMGNYGLVLHAKKEFSKGISVCREALPIAKRIQYPEVEMVVCNCLYKNYKAIHQADSALFYYEHTLLLKDSLDNAELQKASLRKELEKEYTLEKEGIISSAARELDEVVSLRNVLLIGSSILLIALLILFISFYQKKKAVTFVKREKEYLDNLIHNLVHEFRTPLTLIKGPAEELLKTDRSNAFLQLINKNGEHMLHLVNQVLDFSRIKAGKMSLSPEPTDLPLFITGIKDMFTPLAAGKNIRLTYTNRMEQTVVSLDSDKLLKILSNLVSNAIKYSTENTSVSITSSLEEGQIVITVADTGIGIPLREQENIFKKYYQIDSTTTRKETGTGIGLAFVKELVQLMKGKIELNSVLKQGTTVKVYFPYEPVNLSSTVSNSSDSLKPVQQNPAITSESNEEKPKVLIIEDNPDLRLFLQLLLEKEGYELYTATDGEDGIEQAIALIPDVIISDVMMPRKDGLEVLKVLKNDPVTEHVPIIMLTAKSSFDSMISGLQSGADDYIAKPFQSEELVLRVANQIRLQLKLQQRFQSSDRVEKESAPKHNLILKIETLIREEEGVHLSVEDVADRCAISRSQLHRKIKQLTGLSTTALLTKTRLDLSVSDLTQTDLSISEISYKYGYSDPANFSRLFKKQFNQSPSEYRNSKG</sequence>
<evidence type="ECO:0000259" key="10">
    <source>
        <dbReference type="PROSITE" id="PS01124"/>
    </source>
</evidence>
<dbReference type="SMART" id="SM00387">
    <property type="entry name" value="HATPase_c"/>
    <property type="match status" value="1"/>
</dbReference>
<dbReference type="CDD" id="cd16922">
    <property type="entry name" value="HATPase_EvgS-ArcB-TorS-like"/>
    <property type="match status" value="1"/>
</dbReference>
<evidence type="ECO:0000259" key="11">
    <source>
        <dbReference type="PROSITE" id="PS50109"/>
    </source>
</evidence>
<dbReference type="Pfam" id="PF13424">
    <property type="entry name" value="TPR_12"/>
    <property type="match status" value="1"/>
</dbReference>
<evidence type="ECO:0000259" key="12">
    <source>
        <dbReference type="PROSITE" id="PS50110"/>
    </source>
</evidence>
<evidence type="ECO:0000256" key="4">
    <source>
        <dbReference type="ARBA" id="ARBA00023015"/>
    </source>
</evidence>
<feature type="domain" description="Histidine kinase" evidence="11">
    <location>
        <begin position="457"/>
        <end position="670"/>
    </location>
</feature>
<dbReference type="InterPro" id="IPR018060">
    <property type="entry name" value="HTH_AraC"/>
</dbReference>
<dbReference type="CDD" id="cd00082">
    <property type="entry name" value="HisKA"/>
    <property type="match status" value="1"/>
</dbReference>
<evidence type="ECO:0000256" key="8">
    <source>
        <dbReference type="PROSITE-ProRule" id="PRU00339"/>
    </source>
</evidence>
<gene>
    <name evidence="13" type="ORF">GCM10009118_13610</name>
</gene>
<dbReference type="InterPro" id="IPR003661">
    <property type="entry name" value="HisK_dim/P_dom"/>
</dbReference>
<keyword evidence="5" id="KW-0238">DNA-binding</keyword>
<feature type="domain" description="HTH araC/xylS-type" evidence="10">
    <location>
        <begin position="843"/>
        <end position="945"/>
    </location>
</feature>
<dbReference type="PROSITE" id="PS50110">
    <property type="entry name" value="RESPONSE_REGULATORY"/>
    <property type="match status" value="1"/>
</dbReference>
<evidence type="ECO:0000313" key="14">
    <source>
        <dbReference type="Proteomes" id="UP001501126"/>
    </source>
</evidence>
<dbReference type="Pfam" id="PF13181">
    <property type="entry name" value="TPR_8"/>
    <property type="match status" value="1"/>
</dbReference>
<comment type="catalytic activity">
    <reaction evidence="1">
        <text>ATP + protein L-histidine = ADP + protein N-phospho-L-histidine.</text>
        <dbReference type="EC" id="2.7.13.3"/>
    </reaction>
</comment>
<dbReference type="SUPFAM" id="SSF48452">
    <property type="entry name" value="TPR-like"/>
    <property type="match status" value="2"/>
</dbReference>
<proteinExistence type="predicted"/>
<dbReference type="InterPro" id="IPR011006">
    <property type="entry name" value="CheY-like_superfamily"/>
</dbReference>
<protein>
    <recommendedName>
        <fullName evidence="2">histidine kinase</fullName>
        <ecNumber evidence="2">2.7.13.3</ecNumber>
    </recommendedName>
</protein>
<comment type="caution">
    <text evidence="13">The sequence shown here is derived from an EMBL/GenBank/DDBJ whole genome shotgun (WGS) entry which is preliminary data.</text>
</comment>
<keyword evidence="4" id="KW-0805">Transcription regulation</keyword>
<dbReference type="PROSITE" id="PS01124">
    <property type="entry name" value="HTH_ARAC_FAMILY_2"/>
    <property type="match status" value="1"/>
</dbReference>
<feature type="domain" description="Response regulatory" evidence="12">
    <location>
        <begin position="703"/>
        <end position="819"/>
    </location>
</feature>
<evidence type="ECO:0000256" key="9">
    <source>
        <dbReference type="SAM" id="SignalP"/>
    </source>
</evidence>
<name>A0ABP3Y2G9_9FLAO</name>
<dbReference type="SUPFAM" id="SSF46689">
    <property type="entry name" value="Homeodomain-like"/>
    <property type="match status" value="1"/>
</dbReference>
<dbReference type="EC" id="2.7.13.3" evidence="2"/>
<dbReference type="Gene3D" id="3.40.50.2300">
    <property type="match status" value="1"/>
</dbReference>
<dbReference type="PANTHER" id="PTHR43547">
    <property type="entry name" value="TWO-COMPONENT HISTIDINE KINASE"/>
    <property type="match status" value="1"/>
</dbReference>
<evidence type="ECO:0000256" key="2">
    <source>
        <dbReference type="ARBA" id="ARBA00012438"/>
    </source>
</evidence>
<dbReference type="InterPro" id="IPR036097">
    <property type="entry name" value="HisK_dim/P_sf"/>
</dbReference>
<evidence type="ECO:0000256" key="7">
    <source>
        <dbReference type="PROSITE-ProRule" id="PRU00169"/>
    </source>
</evidence>
<evidence type="ECO:0000256" key="5">
    <source>
        <dbReference type="ARBA" id="ARBA00023125"/>
    </source>
</evidence>
<feature type="signal peptide" evidence="9">
    <location>
        <begin position="1"/>
        <end position="21"/>
    </location>
</feature>
<dbReference type="Gene3D" id="1.25.40.10">
    <property type="entry name" value="Tetratricopeptide repeat domain"/>
    <property type="match status" value="2"/>
</dbReference>
<dbReference type="InterPro" id="IPR001789">
    <property type="entry name" value="Sig_transdc_resp-reg_receiver"/>
</dbReference>
<dbReference type="Gene3D" id="1.10.287.130">
    <property type="match status" value="1"/>
</dbReference>
<dbReference type="InterPro" id="IPR003594">
    <property type="entry name" value="HATPase_dom"/>
</dbReference>
<keyword evidence="9" id="KW-0732">Signal</keyword>
<dbReference type="InterPro" id="IPR004358">
    <property type="entry name" value="Sig_transdc_His_kin-like_C"/>
</dbReference>
<dbReference type="SMART" id="SM00028">
    <property type="entry name" value="TPR"/>
    <property type="match status" value="5"/>
</dbReference>
<evidence type="ECO:0000256" key="1">
    <source>
        <dbReference type="ARBA" id="ARBA00000085"/>
    </source>
</evidence>
<dbReference type="InterPro" id="IPR019734">
    <property type="entry name" value="TPR_rpt"/>
</dbReference>
<dbReference type="Pfam" id="PF12833">
    <property type="entry name" value="HTH_18"/>
    <property type="match status" value="1"/>
</dbReference>
<keyword evidence="3 7" id="KW-0597">Phosphoprotein</keyword>
<dbReference type="InterPro" id="IPR018062">
    <property type="entry name" value="HTH_AraC-typ_CS"/>
</dbReference>
<keyword evidence="14" id="KW-1185">Reference proteome</keyword>
<dbReference type="InterPro" id="IPR011990">
    <property type="entry name" value="TPR-like_helical_dom_sf"/>
</dbReference>
<dbReference type="PANTHER" id="PTHR43547:SF2">
    <property type="entry name" value="HYBRID SIGNAL TRANSDUCTION HISTIDINE KINASE C"/>
    <property type="match status" value="1"/>
</dbReference>
<dbReference type="SUPFAM" id="SSF52172">
    <property type="entry name" value="CheY-like"/>
    <property type="match status" value="1"/>
</dbReference>
<keyword evidence="8" id="KW-0802">TPR repeat</keyword>
<dbReference type="PROSITE" id="PS50109">
    <property type="entry name" value="HIS_KIN"/>
    <property type="match status" value="1"/>
</dbReference>
<evidence type="ECO:0000313" key="13">
    <source>
        <dbReference type="EMBL" id="GAA0874953.1"/>
    </source>
</evidence>
<feature type="repeat" description="TPR" evidence="8">
    <location>
        <begin position="260"/>
        <end position="293"/>
    </location>
</feature>
<dbReference type="RefSeq" id="WP_343785909.1">
    <property type="nucleotide sequence ID" value="NZ_BAAAFH010000007.1"/>
</dbReference>
<dbReference type="Pfam" id="PF00072">
    <property type="entry name" value="Response_reg"/>
    <property type="match status" value="1"/>
</dbReference>
<dbReference type="Gene3D" id="3.30.565.10">
    <property type="entry name" value="Histidine kinase-like ATPase, C-terminal domain"/>
    <property type="match status" value="1"/>
</dbReference>